<evidence type="ECO:0008006" key="3">
    <source>
        <dbReference type="Google" id="ProtNLM"/>
    </source>
</evidence>
<comment type="caution">
    <text evidence="1">The sequence shown here is derived from an EMBL/GenBank/DDBJ whole genome shotgun (WGS) entry which is preliminary data.</text>
</comment>
<reference evidence="1 2" key="1">
    <citation type="journal article" date="2014" name="Agronomy (Basel)">
        <title>A Draft Genome Sequence for Ensete ventricosum, the Drought-Tolerant Tree Against Hunger.</title>
        <authorList>
            <person name="Harrison J."/>
            <person name="Moore K.A."/>
            <person name="Paszkiewicz K."/>
            <person name="Jones T."/>
            <person name="Grant M."/>
            <person name="Ambacheew D."/>
            <person name="Muzemil S."/>
            <person name="Studholme D.J."/>
        </authorList>
    </citation>
    <scope>NUCLEOTIDE SEQUENCE [LARGE SCALE GENOMIC DNA]</scope>
</reference>
<sequence>MHLLDCDSAPIQSPLHPSRTMSLLDFFSHFIMNFNMSKFEVTLLELLNMLKEAKSVIKKEKPVLYIGETKKKRKTNKTLKKGKGNEKLGRTKVAKKDLTKDKGRCFHYGKDGHWKRNYKDYLTDKAKHKLGEA</sequence>
<organism evidence="1 2">
    <name type="scientific">Ensete ventricosum</name>
    <name type="common">Abyssinian banana</name>
    <name type="synonym">Musa ensete</name>
    <dbReference type="NCBI Taxonomy" id="4639"/>
    <lineage>
        <taxon>Eukaryota</taxon>
        <taxon>Viridiplantae</taxon>
        <taxon>Streptophyta</taxon>
        <taxon>Embryophyta</taxon>
        <taxon>Tracheophyta</taxon>
        <taxon>Spermatophyta</taxon>
        <taxon>Magnoliopsida</taxon>
        <taxon>Liliopsida</taxon>
        <taxon>Zingiberales</taxon>
        <taxon>Musaceae</taxon>
        <taxon>Ensete</taxon>
    </lineage>
</organism>
<proteinExistence type="predicted"/>
<accession>A0A426ZCJ6</accession>
<evidence type="ECO:0000313" key="2">
    <source>
        <dbReference type="Proteomes" id="UP000287651"/>
    </source>
</evidence>
<name>A0A426ZCJ6_ENSVE</name>
<dbReference type="EMBL" id="AMZH03007276">
    <property type="protein sequence ID" value="RRT61718.1"/>
    <property type="molecule type" value="Genomic_DNA"/>
</dbReference>
<gene>
    <name evidence="1" type="ORF">B296_00020000</name>
</gene>
<dbReference type="AlphaFoldDB" id="A0A426ZCJ6"/>
<evidence type="ECO:0000313" key="1">
    <source>
        <dbReference type="EMBL" id="RRT61718.1"/>
    </source>
</evidence>
<protein>
    <recommendedName>
        <fullName evidence="3">Gag/pol protein</fullName>
    </recommendedName>
</protein>
<dbReference type="Proteomes" id="UP000287651">
    <property type="component" value="Unassembled WGS sequence"/>
</dbReference>